<accession>A0A1Q5PJN3</accession>
<dbReference type="EMBL" id="MQSV01000006">
    <property type="protein sequence ID" value="OKL46147.1"/>
    <property type="molecule type" value="Genomic_DNA"/>
</dbReference>
<keyword evidence="1" id="KW-1133">Transmembrane helix</keyword>
<evidence type="ECO:0000256" key="1">
    <source>
        <dbReference type="SAM" id="Phobius"/>
    </source>
</evidence>
<keyword evidence="3" id="KW-1185">Reference proteome</keyword>
<evidence type="ECO:0008006" key="4">
    <source>
        <dbReference type="Google" id="ProtNLM"/>
    </source>
</evidence>
<sequence length="92" mass="10022">MPDHRPPRQNYTAALILVCALVLTVVVAIYGSVKVAIYMLALICAVNAVSRLIYRSDQAWNAGKNWRFDAIFYGLLALGLVILAPMSQIGAS</sequence>
<evidence type="ECO:0000313" key="2">
    <source>
        <dbReference type="EMBL" id="OKL46147.1"/>
    </source>
</evidence>
<keyword evidence="1" id="KW-0472">Membrane</keyword>
<dbReference type="AlphaFoldDB" id="A0A1Q5PJN3"/>
<feature type="transmembrane region" description="Helical" evidence="1">
    <location>
        <begin position="12"/>
        <end position="30"/>
    </location>
</feature>
<organism evidence="2 3">
    <name type="scientific">Boudabousia liubingyangii</name>
    <dbReference type="NCBI Taxonomy" id="1921764"/>
    <lineage>
        <taxon>Bacteria</taxon>
        <taxon>Bacillati</taxon>
        <taxon>Actinomycetota</taxon>
        <taxon>Actinomycetes</taxon>
        <taxon>Actinomycetales</taxon>
        <taxon>Actinomycetaceae</taxon>
        <taxon>Boudabousia</taxon>
    </lineage>
</organism>
<comment type="caution">
    <text evidence="2">The sequence shown here is derived from an EMBL/GenBank/DDBJ whole genome shotgun (WGS) entry which is preliminary data.</text>
</comment>
<proteinExistence type="predicted"/>
<gene>
    <name evidence="2" type="ORF">BSR29_07790</name>
</gene>
<protein>
    <recommendedName>
        <fullName evidence="4">DUF3017 domain-containing protein</fullName>
    </recommendedName>
</protein>
<evidence type="ECO:0000313" key="3">
    <source>
        <dbReference type="Proteomes" id="UP000186785"/>
    </source>
</evidence>
<reference evidence="2 3" key="1">
    <citation type="submission" date="2016-11" db="EMBL/GenBank/DDBJ databases">
        <title>Actinomyces gypaetusis sp. nov. isolated from the vulture Gypaetus barbatus in Qinghai Tibet Plateau China.</title>
        <authorList>
            <person name="Meng X."/>
        </authorList>
    </citation>
    <scope>NUCLEOTIDE SEQUENCE [LARGE SCALE GENOMIC DNA]</scope>
    <source>
        <strain evidence="2 3">VUL4_2</strain>
    </source>
</reference>
<name>A0A1Q5PJN3_9ACTO</name>
<dbReference type="STRING" id="1921764.BSR28_07085"/>
<dbReference type="Proteomes" id="UP000186785">
    <property type="component" value="Unassembled WGS sequence"/>
</dbReference>
<keyword evidence="1" id="KW-0812">Transmembrane</keyword>
<feature type="transmembrane region" description="Helical" evidence="1">
    <location>
        <begin position="36"/>
        <end position="54"/>
    </location>
</feature>
<feature type="transmembrane region" description="Helical" evidence="1">
    <location>
        <begin position="66"/>
        <end position="86"/>
    </location>
</feature>
<dbReference type="RefSeq" id="WP_073709743.1">
    <property type="nucleotide sequence ID" value="NZ_MQSU01000004.1"/>
</dbReference>